<evidence type="ECO:0000256" key="2">
    <source>
        <dbReference type="SAM" id="Phobius"/>
    </source>
</evidence>
<protein>
    <submittedName>
        <fullName evidence="3">Uncharacterized protein</fullName>
    </submittedName>
</protein>
<keyword evidence="2" id="KW-1133">Transmembrane helix</keyword>
<dbReference type="EMBL" id="VOSL01000054">
    <property type="protein sequence ID" value="TXD34590.1"/>
    <property type="molecule type" value="Genomic_DNA"/>
</dbReference>
<gene>
    <name evidence="3" type="ORF">FRC96_13305</name>
</gene>
<keyword evidence="2" id="KW-0812">Transmembrane</keyword>
<proteinExistence type="predicted"/>
<accession>A0A5C6X4R1</accession>
<feature type="transmembrane region" description="Helical" evidence="2">
    <location>
        <begin position="287"/>
        <end position="306"/>
    </location>
</feature>
<dbReference type="InterPro" id="IPR027417">
    <property type="entry name" value="P-loop_NTPase"/>
</dbReference>
<keyword evidence="2" id="KW-0472">Membrane</keyword>
<keyword evidence="1" id="KW-0175">Coiled coil</keyword>
<feature type="coiled-coil region" evidence="1">
    <location>
        <begin position="362"/>
        <end position="405"/>
    </location>
</feature>
<dbReference type="Gene3D" id="3.40.50.300">
    <property type="entry name" value="P-loop containing nucleotide triphosphate hydrolases"/>
    <property type="match status" value="1"/>
</dbReference>
<evidence type="ECO:0000313" key="4">
    <source>
        <dbReference type="Proteomes" id="UP000321046"/>
    </source>
</evidence>
<sequence>MQLQELIFQGVLAQSRPARVRIDEPLQVLELPAGVGASDVQDLLVICLYPAQSQALEERLFKGAEGVKLACAFEARGSSLRVVRQAPTESVRLQRKTTSGYEELARGAADVQRALQDKLNLPDLATFYAIHLWRFDFDMEAVINAATLGNDPRIPDLANLYLTSLEVESLEDQIKELDLRVEEGQRALGEGAELEEKLTRAREKLNEVELAELSDEEIDLLQSRDARMDDYDAQLGRLQSQLDTERRQIELSVPDEPTRTPLFWLGVAIALGAFVASLVFHQTHRIFALGSIPGLALGAFVLLRYYTSLSKASVHQVRVDSIRRRISQLREEQIHLLERVEHTLLHAGVEREEELQARIPMARKLRSVIQRMESQLEAVRTNPEYRRARKELDSVQAELAELKRRRSELPSFVMNSFQLENDLQSLGADPVEIRANADQSAASSAAPLPSSPLELLRWVAERNGQWIHGVLSESTRAMWSKVCGHVLSERFSDVTLDADGELHVEALTDEQLELWQRTRSAEVQVVVCALALALFISTSRGDEGSGLESIWISDPALMMTPAHASRFESVFKSAARQGQIAILGGRS</sequence>
<name>A0A5C6X4R1_9DELT</name>
<evidence type="ECO:0000256" key="1">
    <source>
        <dbReference type="SAM" id="Coils"/>
    </source>
</evidence>
<dbReference type="Proteomes" id="UP000321046">
    <property type="component" value="Unassembled WGS sequence"/>
</dbReference>
<dbReference type="RefSeq" id="WP_146974989.1">
    <property type="nucleotide sequence ID" value="NZ_VOSL01000054.1"/>
</dbReference>
<dbReference type="OrthoDB" id="5481337at2"/>
<organism evidence="3 4">
    <name type="scientific">Lujinxingia vulgaris</name>
    <dbReference type="NCBI Taxonomy" id="2600176"/>
    <lineage>
        <taxon>Bacteria</taxon>
        <taxon>Deltaproteobacteria</taxon>
        <taxon>Bradymonadales</taxon>
        <taxon>Lujinxingiaceae</taxon>
        <taxon>Lujinxingia</taxon>
    </lineage>
</organism>
<feature type="coiled-coil region" evidence="1">
    <location>
        <begin position="167"/>
        <end position="248"/>
    </location>
</feature>
<dbReference type="AlphaFoldDB" id="A0A5C6X4R1"/>
<evidence type="ECO:0000313" key="3">
    <source>
        <dbReference type="EMBL" id="TXD34590.1"/>
    </source>
</evidence>
<comment type="caution">
    <text evidence="3">The sequence shown here is derived from an EMBL/GenBank/DDBJ whole genome shotgun (WGS) entry which is preliminary data.</text>
</comment>
<reference evidence="3 4" key="1">
    <citation type="submission" date="2019-08" db="EMBL/GenBank/DDBJ databases">
        <title>Bradymonadales sp. TMQ2.</title>
        <authorList>
            <person name="Liang Q."/>
        </authorList>
    </citation>
    <scope>NUCLEOTIDE SEQUENCE [LARGE SCALE GENOMIC DNA]</scope>
    <source>
        <strain evidence="3 4">TMQ2</strain>
    </source>
</reference>
<feature type="transmembrane region" description="Helical" evidence="2">
    <location>
        <begin position="262"/>
        <end position="280"/>
    </location>
</feature>